<evidence type="ECO:0008006" key="4">
    <source>
        <dbReference type="Google" id="ProtNLM"/>
    </source>
</evidence>
<evidence type="ECO:0000256" key="1">
    <source>
        <dbReference type="SAM" id="MobiDB-lite"/>
    </source>
</evidence>
<evidence type="ECO:0000313" key="2">
    <source>
        <dbReference type="EMBL" id="RWR00084.1"/>
    </source>
</evidence>
<keyword evidence="3" id="KW-1185">Reference proteome</keyword>
<name>A0A443I7K7_BYSSP</name>
<feature type="compositionally biased region" description="Polar residues" evidence="1">
    <location>
        <begin position="12"/>
        <end position="26"/>
    </location>
</feature>
<protein>
    <recommendedName>
        <fullName evidence="4">Endo-1,3(4)-beta-glucanase</fullName>
    </recommendedName>
</protein>
<dbReference type="AlphaFoldDB" id="A0A443I7K7"/>
<feature type="compositionally biased region" description="Basic and acidic residues" evidence="1">
    <location>
        <begin position="203"/>
        <end position="224"/>
    </location>
</feature>
<dbReference type="RefSeq" id="XP_028489728.1">
    <property type="nucleotide sequence ID" value="XM_028629638.1"/>
</dbReference>
<dbReference type="EMBL" id="RCNU01000001">
    <property type="protein sequence ID" value="RWR00084.1"/>
    <property type="molecule type" value="Genomic_DNA"/>
</dbReference>
<feature type="region of interest" description="Disordered" evidence="1">
    <location>
        <begin position="1"/>
        <end position="26"/>
    </location>
</feature>
<sequence>MVLDDASPQADGFQSDNASSDPFSRSVDPNSPFAKYYPLQVRQDLIYQPGLLGMYLTFFGRRNWERRFSEGLIERIENTKLVIQRYPTQQELDCFVESSSRGLYLSRLGLPFGLAAGVAHTLYQFREVKASPHRRIDLRAITEYFRLLAKSDPAFMRQFAFASAVRLFGWSITGLIFSSIYASYKSTSQMLVDPRLERLREEIRQQKPEDIQRRKIERVTDRHQQAQRAQRAREGMKQGALAESQEQQSSEGDLSADSPGNNTYYGTGTTDIRESIPTPSQPNRQVYGDQATTSSSNGSSDFFDDDNASPTNPDYRMDDSSSSGAIGGSTWERIRQQNISGNAEQRRPQQTYRSPQQPNQTSSDASDSYSSEERNRQRERELAQREFDRMVEAERKAGEDSPNTGSQNRGWGSWR</sequence>
<feature type="compositionally biased region" description="Basic and acidic residues" evidence="1">
    <location>
        <begin position="371"/>
        <end position="399"/>
    </location>
</feature>
<feature type="compositionally biased region" description="Low complexity" evidence="1">
    <location>
        <begin position="291"/>
        <end position="301"/>
    </location>
</feature>
<gene>
    <name evidence="2" type="ORF">C8Q69DRAFT_453614</name>
</gene>
<dbReference type="Proteomes" id="UP000283841">
    <property type="component" value="Unassembled WGS sequence"/>
</dbReference>
<organism evidence="2 3">
    <name type="scientific">Byssochlamys spectabilis</name>
    <name type="common">Paecilomyces variotii</name>
    <dbReference type="NCBI Taxonomy" id="264951"/>
    <lineage>
        <taxon>Eukaryota</taxon>
        <taxon>Fungi</taxon>
        <taxon>Dikarya</taxon>
        <taxon>Ascomycota</taxon>
        <taxon>Pezizomycotina</taxon>
        <taxon>Eurotiomycetes</taxon>
        <taxon>Eurotiomycetidae</taxon>
        <taxon>Eurotiales</taxon>
        <taxon>Thermoascaceae</taxon>
        <taxon>Paecilomyces</taxon>
    </lineage>
</organism>
<feature type="compositionally biased region" description="Polar residues" evidence="1">
    <location>
        <begin position="336"/>
        <end position="361"/>
    </location>
</feature>
<evidence type="ECO:0000313" key="3">
    <source>
        <dbReference type="Proteomes" id="UP000283841"/>
    </source>
</evidence>
<feature type="compositionally biased region" description="Low complexity" evidence="1">
    <location>
        <begin position="260"/>
        <end position="270"/>
    </location>
</feature>
<proteinExistence type="predicted"/>
<comment type="caution">
    <text evidence="2">The sequence shown here is derived from an EMBL/GenBank/DDBJ whole genome shotgun (WGS) entry which is preliminary data.</text>
</comment>
<dbReference type="VEuPathDB" id="FungiDB:C8Q69DRAFT_453614"/>
<dbReference type="GeneID" id="39598915"/>
<accession>A0A443I7K7</accession>
<dbReference type="STRING" id="264951.A0A443I7K7"/>
<feature type="region of interest" description="Disordered" evidence="1">
    <location>
        <begin position="203"/>
        <end position="415"/>
    </location>
</feature>
<feature type="compositionally biased region" description="Polar residues" evidence="1">
    <location>
        <begin position="401"/>
        <end position="415"/>
    </location>
</feature>
<dbReference type="OrthoDB" id="4204700at2759"/>
<reference evidence="2 3" key="1">
    <citation type="journal article" date="2018" name="Front. Microbiol.">
        <title>Genomic and genetic insights into a cosmopolitan fungus, Paecilomyces variotii (Eurotiales).</title>
        <authorList>
            <person name="Urquhart A.S."/>
            <person name="Mondo S.J."/>
            <person name="Makela M.R."/>
            <person name="Hane J.K."/>
            <person name="Wiebenga A."/>
            <person name="He G."/>
            <person name="Mihaltcheva S."/>
            <person name="Pangilinan J."/>
            <person name="Lipzen A."/>
            <person name="Barry K."/>
            <person name="de Vries R.P."/>
            <person name="Grigoriev I.V."/>
            <person name="Idnurm A."/>
        </authorList>
    </citation>
    <scope>NUCLEOTIDE SEQUENCE [LARGE SCALE GENOMIC DNA]</scope>
    <source>
        <strain evidence="2 3">CBS 101075</strain>
    </source>
</reference>